<sequence length="82" mass="9229">MSNTKPEVAENYFLLITNISFYFILFFLRWSLALSPRLECSGQISAHCKLRLPGLRHSPATASRVAGTTGARHLARLVFCIF</sequence>
<dbReference type="PANTHER" id="PTHR12138:SF75">
    <property type="entry name" value="SECRETED PROTEIN"/>
    <property type="match status" value="1"/>
</dbReference>
<evidence type="ECO:0000256" key="1">
    <source>
        <dbReference type="SAM" id="Phobius"/>
    </source>
</evidence>
<dbReference type="PANTHER" id="PTHR12138">
    <property type="entry name" value="PRIMATE-EXPANDED PROTEIN FAMILY"/>
    <property type="match status" value="1"/>
</dbReference>
<organism evidence="2 3">
    <name type="scientific">Piliocolobus tephrosceles</name>
    <name type="common">Ugandan red Colobus</name>
    <dbReference type="NCBI Taxonomy" id="591936"/>
    <lineage>
        <taxon>Eukaryota</taxon>
        <taxon>Metazoa</taxon>
        <taxon>Chordata</taxon>
        <taxon>Craniata</taxon>
        <taxon>Vertebrata</taxon>
        <taxon>Euteleostomi</taxon>
        <taxon>Mammalia</taxon>
        <taxon>Eutheria</taxon>
        <taxon>Euarchontoglires</taxon>
        <taxon>Primates</taxon>
        <taxon>Haplorrhini</taxon>
        <taxon>Catarrhini</taxon>
        <taxon>Cercopithecidae</taxon>
        <taxon>Colobinae</taxon>
        <taxon>Piliocolobus</taxon>
    </lineage>
</organism>
<dbReference type="Proteomes" id="UP000694416">
    <property type="component" value="Unplaced"/>
</dbReference>
<reference evidence="2" key="1">
    <citation type="submission" date="2025-08" db="UniProtKB">
        <authorList>
            <consortium name="Ensembl"/>
        </authorList>
    </citation>
    <scope>IDENTIFICATION</scope>
</reference>
<keyword evidence="1" id="KW-0472">Membrane</keyword>
<accession>A0A8C9IVY3</accession>
<reference evidence="2" key="2">
    <citation type="submission" date="2025-09" db="UniProtKB">
        <authorList>
            <consortium name="Ensembl"/>
        </authorList>
    </citation>
    <scope>IDENTIFICATION</scope>
</reference>
<protein>
    <submittedName>
        <fullName evidence="2">Uncharacterized protein</fullName>
    </submittedName>
</protein>
<dbReference type="Ensembl" id="ENSPTET00000055412.1">
    <property type="protein sequence ID" value="ENSPTEP00000041489.1"/>
    <property type="gene ID" value="ENSPTEG00000037996.1"/>
</dbReference>
<dbReference type="AlphaFoldDB" id="A0A8C9IVY3"/>
<evidence type="ECO:0000313" key="2">
    <source>
        <dbReference type="Ensembl" id="ENSPTEP00000041489.1"/>
    </source>
</evidence>
<keyword evidence="1" id="KW-1133">Transmembrane helix</keyword>
<evidence type="ECO:0000313" key="3">
    <source>
        <dbReference type="Proteomes" id="UP000694416"/>
    </source>
</evidence>
<keyword evidence="3" id="KW-1185">Reference proteome</keyword>
<keyword evidence="1" id="KW-0812">Transmembrane</keyword>
<proteinExistence type="predicted"/>
<name>A0A8C9IVY3_9PRIM</name>
<feature type="transmembrane region" description="Helical" evidence="1">
    <location>
        <begin position="12"/>
        <end position="32"/>
    </location>
</feature>